<dbReference type="GO" id="GO:0004867">
    <property type="term" value="F:serine-type endopeptidase inhibitor activity"/>
    <property type="evidence" value="ECO:0007669"/>
    <property type="project" value="UniProtKB-KW"/>
</dbReference>
<dbReference type="Proteomes" id="UP000324222">
    <property type="component" value="Unassembled WGS sequence"/>
</dbReference>
<dbReference type="SMART" id="SM00131">
    <property type="entry name" value="KU"/>
    <property type="match status" value="1"/>
</dbReference>
<name>A0A5B7HUV3_PORTR</name>
<dbReference type="PROSITE" id="PS50279">
    <property type="entry name" value="BPTI_KUNITZ_2"/>
    <property type="match status" value="1"/>
</dbReference>
<dbReference type="AlphaFoldDB" id="A0A5B7HUV3"/>
<evidence type="ECO:0000256" key="2">
    <source>
        <dbReference type="ARBA" id="ARBA00022900"/>
    </source>
</evidence>
<dbReference type="Pfam" id="PF00014">
    <property type="entry name" value="Kunitz_BPTI"/>
    <property type="match status" value="1"/>
</dbReference>
<dbReference type="InterPro" id="IPR002223">
    <property type="entry name" value="Kunitz_BPTI"/>
</dbReference>
<dbReference type="EMBL" id="VSRR010044280">
    <property type="protein sequence ID" value="MPC76811.1"/>
    <property type="molecule type" value="Genomic_DNA"/>
</dbReference>
<dbReference type="OrthoDB" id="196393at2759"/>
<dbReference type="GO" id="GO:0005615">
    <property type="term" value="C:extracellular space"/>
    <property type="evidence" value="ECO:0007669"/>
    <property type="project" value="TreeGrafter"/>
</dbReference>
<evidence type="ECO:0000313" key="5">
    <source>
        <dbReference type="EMBL" id="MPC76811.1"/>
    </source>
</evidence>
<keyword evidence="2" id="KW-0722">Serine protease inhibitor</keyword>
<keyword evidence="3" id="KW-1015">Disulfide bond</keyword>
<dbReference type="InterPro" id="IPR036880">
    <property type="entry name" value="Kunitz_BPTI_sf"/>
</dbReference>
<reference evidence="5 6" key="1">
    <citation type="submission" date="2019-05" db="EMBL/GenBank/DDBJ databases">
        <title>Another draft genome of Portunus trituberculatus and its Hox gene families provides insights of decapod evolution.</title>
        <authorList>
            <person name="Jeong J.-H."/>
            <person name="Song I."/>
            <person name="Kim S."/>
            <person name="Choi T."/>
            <person name="Kim D."/>
            <person name="Ryu S."/>
            <person name="Kim W."/>
        </authorList>
    </citation>
    <scope>NUCLEOTIDE SEQUENCE [LARGE SCALE GENOMIC DNA]</scope>
    <source>
        <tissue evidence="5">Muscle</tissue>
    </source>
</reference>
<dbReference type="Gene3D" id="4.10.410.10">
    <property type="entry name" value="Pancreatic trypsin inhibitor Kunitz domain"/>
    <property type="match status" value="1"/>
</dbReference>
<dbReference type="PANTHER" id="PTHR10083">
    <property type="entry name" value="KUNITZ-TYPE PROTEASE INHIBITOR-RELATED"/>
    <property type="match status" value="1"/>
</dbReference>
<dbReference type="PANTHER" id="PTHR10083:SF374">
    <property type="entry name" value="BPTI_KUNITZ INHIBITOR DOMAIN-CONTAINING PROTEIN"/>
    <property type="match status" value="1"/>
</dbReference>
<keyword evidence="6" id="KW-1185">Reference proteome</keyword>
<accession>A0A5B7HUV3</accession>
<dbReference type="InterPro" id="IPR050098">
    <property type="entry name" value="TFPI/VKTCI-like"/>
</dbReference>
<comment type="caution">
    <text evidence="5">The sequence shown here is derived from an EMBL/GenBank/DDBJ whole genome shotgun (WGS) entry which is preliminary data.</text>
</comment>
<evidence type="ECO:0000259" key="4">
    <source>
        <dbReference type="PROSITE" id="PS50279"/>
    </source>
</evidence>
<organism evidence="5 6">
    <name type="scientific">Portunus trituberculatus</name>
    <name type="common">Swimming crab</name>
    <name type="synonym">Neptunus trituberculatus</name>
    <dbReference type="NCBI Taxonomy" id="210409"/>
    <lineage>
        <taxon>Eukaryota</taxon>
        <taxon>Metazoa</taxon>
        <taxon>Ecdysozoa</taxon>
        <taxon>Arthropoda</taxon>
        <taxon>Crustacea</taxon>
        <taxon>Multicrustacea</taxon>
        <taxon>Malacostraca</taxon>
        <taxon>Eumalacostraca</taxon>
        <taxon>Eucarida</taxon>
        <taxon>Decapoda</taxon>
        <taxon>Pleocyemata</taxon>
        <taxon>Brachyura</taxon>
        <taxon>Eubrachyura</taxon>
        <taxon>Portunoidea</taxon>
        <taxon>Portunidae</taxon>
        <taxon>Portuninae</taxon>
        <taxon>Portunus</taxon>
    </lineage>
</organism>
<evidence type="ECO:0000256" key="1">
    <source>
        <dbReference type="ARBA" id="ARBA00022690"/>
    </source>
</evidence>
<dbReference type="CDD" id="cd00109">
    <property type="entry name" value="Kunitz-type"/>
    <property type="match status" value="1"/>
</dbReference>
<gene>
    <name evidence="5" type="primary">VKT11</name>
    <name evidence="5" type="ORF">E2C01_071243</name>
</gene>
<evidence type="ECO:0000313" key="6">
    <source>
        <dbReference type="Proteomes" id="UP000324222"/>
    </source>
</evidence>
<protein>
    <submittedName>
        <fullName evidence="5">Kunitz-type serine protease inhibitor Hg1</fullName>
    </submittedName>
</protein>
<feature type="domain" description="BPTI/Kunitz inhibitor" evidence="4">
    <location>
        <begin position="33"/>
        <end position="72"/>
    </location>
</feature>
<dbReference type="SUPFAM" id="SSF57362">
    <property type="entry name" value="BPTI-like"/>
    <property type="match status" value="1"/>
</dbReference>
<proteinExistence type="predicted"/>
<keyword evidence="1" id="KW-0646">Protease inhibitor</keyword>
<evidence type="ECO:0000256" key="3">
    <source>
        <dbReference type="ARBA" id="ARBA00023157"/>
    </source>
</evidence>
<sequence length="72" mass="7760">MGCVRAGGSDVRVSYVAALNGNALPDRGDEVDCSAPKAWGNCEGQEEAWHFDQEEGRCRFFVYSGCGGNSNR</sequence>